<dbReference type="SUPFAM" id="SSF48350">
    <property type="entry name" value="GTPase activation domain, GAP"/>
    <property type="match status" value="1"/>
</dbReference>
<dbReference type="CDD" id="cd01385">
    <property type="entry name" value="MYSc_Myo9"/>
    <property type="match status" value="1"/>
</dbReference>
<dbReference type="GO" id="GO:0016887">
    <property type="term" value="F:ATP hydrolysis activity"/>
    <property type="evidence" value="ECO:0007669"/>
    <property type="project" value="TreeGrafter"/>
</dbReference>
<dbReference type="GO" id="GO:0051015">
    <property type="term" value="F:actin filament binding"/>
    <property type="evidence" value="ECO:0007669"/>
    <property type="project" value="TreeGrafter"/>
</dbReference>
<dbReference type="GO" id="GO:0030048">
    <property type="term" value="P:actin filament-based movement"/>
    <property type="evidence" value="ECO:0007669"/>
    <property type="project" value="TreeGrafter"/>
</dbReference>
<dbReference type="Gene3D" id="3.40.850.10">
    <property type="entry name" value="Kinesin motor domain"/>
    <property type="match status" value="2"/>
</dbReference>
<feature type="compositionally biased region" description="Basic and acidic residues" evidence="16">
    <location>
        <begin position="1105"/>
        <end position="1117"/>
    </location>
</feature>
<dbReference type="SMART" id="SM00109">
    <property type="entry name" value="C1"/>
    <property type="match status" value="1"/>
</dbReference>
<keyword evidence="5" id="KW-0479">Metal-binding</keyword>
<dbReference type="GO" id="GO:0001726">
    <property type="term" value="C:ruffle"/>
    <property type="evidence" value="ECO:0007669"/>
    <property type="project" value="TreeGrafter"/>
</dbReference>
<keyword evidence="3" id="KW-0343">GTPase activation</keyword>
<keyword evidence="9" id="KW-0862">Zinc</keyword>
<dbReference type="Gene3D" id="1.20.5.4820">
    <property type="match status" value="1"/>
</dbReference>
<evidence type="ECO:0000256" key="8">
    <source>
        <dbReference type="ARBA" id="ARBA00022771"/>
    </source>
</evidence>
<feature type="compositionally biased region" description="Basic and acidic residues" evidence="16">
    <location>
        <begin position="1003"/>
        <end position="1029"/>
    </location>
</feature>
<feature type="region of interest" description="Actin-binding" evidence="15">
    <location>
        <begin position="783"/>
        <end position="805"/>
    </location>
</feature>
<dbReference type="InterPro" id="IPR001609">
    <property type="entry name" value="Myosin_head_motor_dom-like"/>
</dbReference>
<dbReference type="FunFam" id="3.40.850.10:FF:000008">
    <property type="entry name" value="Putative unconventional myosin-IXa"/>
    <property type="match status" value="1"/>
</dbReference>
<feature type="region of interest" description="Disordered" evidence="16">
    <location>
        <begin position="1815"/>
        <end position="1928"/>
    </location>
</feature>
<dbReference type="PRINTS" id="PR00193">
    <property type="entry name" value="MYOSINHEAVY"/>
</dbReference>
<evidence type="ECO:0000256" key="11">
    <source>
        <dbReference type="ARBA" id="ARBA00023054"/>
    </source>
</evidence>
<dbReference type="PROSITE" id="PS50200">
    <property type="entry name" value="RA"/>
    <property type="match status" value="1"/>
</dbReference>
<evidence type="ECO:0000256" key="4">
    <source>
        <dbReference type="ARBA" id="ARBA00022490"/>
    </source>
</evidence>
<keyword evidence="7 15" id="KW-0547">Nucleotide-binding</keyword>
<evidence type="ECO:0000313" key="21">
    <source>
        <dbReference type="Ensembl" id="ENSPKIP00000013228.1"/>
    </source>
</evidence>
<dbReference type="InterPro" id="IPR046349">
    <property type="entry name" value="C1-like_sf"/>
</dbReference>
<reference evidence="21" key="1">
    <citation type="submission" date="2025-08" db="UniProtKB">
        <authorList>
            <consortium name="Ensembl"/>
        </authorList>
    </citation>
    <scope>IDENTIFICATION</scope>
</reference>
<feature type="domain" description="Rho-GAP" evidence="19">
    <location>
        <begin position="1561"/>
        <end position="1746"/>
    </location>
</feature>
<dbReference type="Gene3D" id="1.10.10.820">
    <property type="match status" value="1"/>
</dbReference>
<dbReference type="SUPFAM" id="SSF52540">
    <property type="entry name" value="P-loop containing nucleoside triphosphate hydrolases"/>
    <property type="match status" value="1"/>
</dbReference>
<evidence type="ECO:0000313" key="22">
    <source>
        <dbReference type="Proteomes" id="UP000261540"/>
    </source>
</evidence>
<dbReference type="SUPFAM" id="SSF54236">
    <property type="entry name" value="Ubiquitin-like"/>
    <property type="match status" value="1"/>
</dbReference>
<comment type="similarity">
    <text evidence="2 15">Belongs to the TRAFAC class myosin-kinesin ATPase superfamily. Myosin family.</text>
</comment>
<dbReference type="PROSITE" id="PS50096">
    <property type="entry name" value="IQ"/>
    <property type="match status" value="1"/>
</dbReference>
<evidence type="ECO:0000256" key="6">
    <source>
        <dbReference type="ARBA" id="ARBA00022737"/>
    </source>
</evidence>
<dbReference type="SMART" id="SM00242">
    <property type="entry name" value="MYSc"/>
    <property type="match status" value="1"/>
</dbReference>
<dbReference type="InterPro" id="IPR002219">
    <property type="entry name" value="PKC_DAG/PE"/>
</dbReference>
<accession>A0A3B3R4D0</accession>
<dbReference type="InterPro" id="IPR000159">
    <property type="entry name" value="RA_dom"/>
</dbReference>
<keyword evidence="12 15" id="KW-0518">Myosin</keyword>
<dbReference type="GO" id="GO:0016459">
    <property type="term" value="C:myosin complex"/>
    <property type="evidence" value="ECO:0007669"/>
    <property type="project" value="UniProtKB-KW"/>
</dbReference>
<dbReference type="PANTHER" id="PTHR46184">
    <property type="entry name" value="UNCONVENTIONAL MYOSIN-IXB-LIKE PROTEIN"/>
    <property type="match status" value="1"/>
</dbReference>
<dbReference type="GO" id="GO:0005096">
    <property type="term" value="F:GTPase activator activity"/>
    <property type="evidence" value="ECO:0007669"/>
    <property type="project" value="UniProtKB-KW"/>
</dbReference>
<comment type="subcellular location">
    <subcellularLocation>
        <location evidence="1">Cytoplasm</location>
    </subcellularLocation>
</comment>
<dbReference type="PROSITE" id="PS50081">
    <property type="entry name" value="ZF_DAG_PE_2"/>
    <property type="match status" value="1"/>
</dbReference>
<evidence type="ECO:0000259" key="18">
    <source>
        <dbReference type="PROSITE" id="PS50200"/>
    </source>
</evidence>
<feature type="region of interest" description="Disordered" evidence="16">
    <location>
        <begin position="984"/>
        <end position="1120"/>
    </location>
</feature>
<feature type="region of interest" description="Disordered" evidence="16">
    <location>
        <begin position="1249"/>
        <end position="1339"/>
    </location>
</feature>
<dbReference type="PANTHER" id="PTHR46184:SF2">
    <property type="entry name" value="UNCONVENTIONAL MYOSIN-IXB"/>
    <property type="match status" value="1"/>
</dbReference>
<feature type="compositionally biased region" description="Basic and acidic residues" evidence="16">
    <location>
        <begin position="1877"/>
        <end position="1894"/>
    </location>
</feature>
<dbReference type="FunFam" id="1.20.58.530:FF:000005">
    <property type="entry name" value="unconventional myosin-IXa isoform X1"/>
    <property type="match status" value="1"/>
</dbReference>
<name>A0A3B3R4D0_9TELE</name>
<dbReference type="CTD" id="4650"/>
<proteinExistence type="inferred from homology"/>
<dbReference type="InterPro" id="IPR000198">
    <property type="entry name" value="RhoGAP_dom"/>
</dbReference>
<dbReference type="Pfam" id="PF00063">
    <property type="entry name" value="Myosin_head"/>
    <property type="match status" value="2"/>
</dbReference>
<dbReference type="PROSITE" id="PS00479">
    <property type="entry name" value="ZF_DAG_PE_1"/>
    <property type="match status" value="1"/>
</dbReference>
<feature type="compositionally biased region" description="Basic and acidic residues" evidence="16">
    <location>
        <begin position="1778"/>
        <end position="1792"/>
    </location>
</feature>
<dbReference type="InterPro" id="IPR027417">
    <property type="entry name" value="P-loop_NTPase"/>
</dbReference>
<keyword evidence="4" id="KW-0963">Cytoplasm</keyword>
<reference evidence="21" key="2">
    <citation type="submission" date="2025-09" db="UniProtKB">
        <authorList>
            <consortium name="Ensembl"/>
        </authorList>
    </citation>
    <scope>IDENTIFICATION</scope>
</reference>
<evidence type="ECO:0000256" key="15">
    <source>
        <dbReference type="PROSITE-ProRule" id="PRU00782"/>
    </source>
</evidence>
<keyword evidence="13 15" id="KW-0505">Motor protein</keyword>
<dbReference type="GO" id="GO:0008270">
    <property type="term" value="F:zinc ion binding"/>
    <property type="evidence" value="ECO:0007669"/>
    <property type="project" value="UniProtKB-KW"/>
</dbReference>
<feature type="binding site" evidence="15">
    <location>
        <begin position="199"/>
        <end position="206"/>
    </location>
    <ligand>
        <name>ATP</name>
        <dbReference type="ChEBI" id="CHEBI:30616"/>
    </ligand>
</feature>
<feature type="domain" description="Phorbol-ester/DAG-type" evidence="17">
    <location>
        <begin position="1490"/>
        <end position="1539"/>
    </location>
</feature>
<feature type="compositionally biased region" description="Basic and acidic residues" evidence="16">
    <location>
        <begin position="1150"/>
        <end position="1163"/>
    </location>
</feature>
<dbReference type="SUPFAM" id="SSF57889">
    <property type="entry name" value="Cysteine-rich domain"/>
    <property type="match status" value="1"/>
</dbReference>
<dbReference type="GeneTree" id="ENSGT00940000156845"/>
<keyword evidence="8" id="KW-0863">Zinc-finger</keyword>
<evidence type="ECO:0000259" key="20">
    <source>
        <dbReference type="PROSITE" id="PS51456"/>
    </source>
</evidence>
<dbReference type="InterPro" id="IPR000048">
    <property type="entry name" value="IQ_motif_EF-hand-BS"/>
</dbReference>
<feature type="compositionally biased region" description="Polar residues" evidence="16">
    <location>
        <begin position="1076"/>
        <end position="1087"/>
    </location>
</feature>
<evidence type="ECO:0000256" key="12">
    <source>
        <dbReference type="ARBA" id="ARBA00023123"/>
    </source>
</evidence>
<feature type="compositionally biased region" description="Polar residues" evidence="16">
    <location>
        <begin position="1850"/>
        <end position="1874"/>
    </location>
</feature>
<dbReference type="InterPro" id="IPR036023">
    <property type="entry name" value="MYSc_Myo9"/>
</dbReference>
<evidence type="ECO:0000256" key="3">
    <source>
        <dbReference type="ARBA" id="ARBA00022468"/>
    </source>
</evidence>
<dbReference type="GO" id="GO:0000146">
    <property type="term" value="F:microfilament motor activity"/>
    <property type="evidence" value="ECO:0007669"/>
    <property type="project" value="InterPro"/>
</dbReference>
<evidence type="ECO:0000256" key="5">
    <source>
        <dbReference type="ARBA" id="ARBA00022723"/>
    </source>
</evidence>
<dbReference type="CDD" id="cd23767">
    <property type="entry name" value="IQCD"/>
    <property type="match status" value="1"/>
</dbReference>
<dbReference type="Pfam" id="PF00620">
    <property type="entry name" value="RhoGAP"/>
    <property type="match status" value="1"/>
</dbReference>
<dbReference type="GO" id="GO:0072673">
    <property type="term" value="P:lamellipodium morphogenesis"/>
    <property type="evidence" value="ECO:0007669"/>
    <property type="project" value="TreeGrafter"/>
</dbReference>
<keyword evidence="22" id="KW-1185">Reference proteome</keyword>
<dbReference type="Proteomes" id="UP000261540">
    <property type="component" value="Unplaced"/>
</dbReference>
<feature type="region of interest" description="Disordered" evidence="16">
    <location>
        <begin position="1773"/>
        <end position="1792"/>
    </location>
</feature>
<protein>
    <recommendedName>
        <fullName evidence="23">Myosin IXB</fullName>
    </recommendedName>
</protein>
<feature type="domain" description="Ras-associating" evidence="18">
    <location>
        <begin position="9"/>
        <end position="107"/>
    </location>
</feature>
<evidence type="ECO:0000256" key="10">
    <source>
        <dbReference type="ARBA" id="ARBA00022840"/>
    </source>
</evidence>
<feature type="compositionally biased region" description="Polar residues" evidence="16">
    <location>
        <begin position="1283"/>
        <end position="1296"/>
    </location>
</feature>
<evidence type="ECO:0000259" key="17">
    <source>
        <dbReference type="PROSITE" id="PS50081"/>
    </source>
</evidence>
<dbReference type="Ensembl" id="ENSPKIT00000037646.1">
    <property type="protein sequence ID" value="ENSPKIP00000013228.1"/>
    <property type="gene ID" value="ENSPKIG00000000729.1"/>
</dbReference>
<dbReference type="SMART" id="SM00314">
    <property type="entry name" value="RA"/>
    <property type="match status" value="1"/>
</dbReference>
<dbReference type="GO" id="GO:0005524">
    <property type="term" value="F:ATP binding"/>
    <property type="evidence" value="ECO:0007669"/>
    <property type="project" value="UniProtKB-UniRule"/>
</dbReference>
<evidence type="ECO:0000256" key="2">
    <source>
        <dbReference type="ARBA" id="ARBA00008314"/>
    </source>
</evidence>
<sequence>MNVTNGDERTFFLQVYPSLEEAGGSCCTMRISRQITAQVVVRRVLEKLGADPSERYQLAEVQHVGGVESLLEPADSPAERVRLWPERVQERHLQAEGYYFVLWKCDDVDDLCDLPVLSETTILAALRMRFRQQKIYTYAGSMLVAVNPFKFLPIYNPKSVKEYEGRPLGELEPHVFAVADVAYRAMLQRHHNQCVLISGESGSGKTQSTNFLIHCLTALSQRGALSQMVQTILGAGPVLEAFGNARTAYNNNSSRFGKYIQLNYLESGVMRGAVVQKYLLEKSRLVSREKNERNYHVFYYLLAGASEEKRRNFKLLNPKDYVYLKQESMFAEDEVDLRNEFRRLQQAMEMVGFLPPTKRQIFAMLSAILYLGNVTYQRKGAERDEGLEVGPPEVLEILSNLLQVKQDLLVKALTQRKSVTANDTLILPYSVAEAITARDSMAKSLYSALFDWIVLRINHALLNKKDLEESHLSVGILDIFGFEDFENNSFEQFCINYANEQLQYYFTQHLFKLEQEEYQAERISWSNIDYTDNVGCINLISKKPTGLFHLLDEESNFSHATDKTLLAKFKQQHQGNPYFIPTPVLEPAFVVRHFAGNVKYQLKDFREKNMDHMRADIMSLLRSSDRAYVRQLIAASPAAVFRWGVLRAAVYSLAVFNNAARRRAAKTAELFRRNSRTKLGEIRSPMTPLERLYSIQTPLVEFSFDRSMEHPLEVFEDIFASFESRKNSKTARHKQIIPKNLLTSSSLKMIVSLTLHDRSTWALLHQNKKKKPPSIGAQFQASLNKLMESLGKAEPFFISCIRSNGSMKEMCFDNTLVLRQLRYTGMLETVRIQRSGYSAKYTFQEFARYFRLLLPKTMTSPQRDIANLLQKMGLNPSTYQIGRTKVFMKEPERQKLQDALNHKVLDKIIYVQHFFRTQQERRQRQAAAIAIQRCWRRYQEEKRYRAAIMIQALWRGSTQRKQYLRKLESFRNLQMLAKGRQQRFQHQQSKDKNLEEEQALQSREGEQDSTERRLSEKRLETREFLRRGGSEVSPGGQKQEADLGTASGGRNVTKIPLSGTQDVQSKRGQSGLDRGQQGNQDTSTASGVSIGGVQPDEPPSTLLTGKEEAGRKEEIKRSPCVQERPNSLYLDTAGTLQRYSKHTLLKDKAEKWKERRSDSKLQDNGDLQPQNPILDMDKGSLSRRISVSLDDVSNLNPSATDSIQKVRLHNHKRRLAHVRSALKNEDIGDMEYWSFPLPPMSPGLLPRVDSPDTQHQPVVEIPEGPTETSKFSTPKQGTRESPSRTALGHQTPTTPEKSGFFRKILKKLPHKEAQMSDEGEVTPTQPPSRLEHARPRANRNSVHISRATRVSVQWNASLDREITSGDELRQLDDFLATKVDDFSSGKNMSLTEVLFIKATMEFRDNIKGMYSLQNPCIRCRYKDLMTSYQSKVTSLAGQKQKREVHMVVNLFQSVLDGFVRAAMKRKETDPEKPEKKNRRDKNFLTEHRMDHMLSTYQVNIMQSCDQCTSYIWGMEKAYMCSSCKMVCHKKCLSRIIKFCSTYAPRKDAESGGSHVFGVHVRYLTNTTHTVPIILAMLLEHVELNGLYTEGIYRKSGAANRMRELHRQLENDPQAVSLEEHPIHTITGLIKQWLRELPEPLMTFTHYSAFLHAVELPEMSERLKDIYTVLDRLPPANFNTLERLIFHMIRVAKEEAHNRMSTTSLAIIFAPCILRSPDTSNPLESMTDVSKTTMCLEILLNEQMRLYKEKLKDLKQLEFAEALAMKQLKLRRQNTLKPPVDKQHGRDSIDSDPEMEKMVLRIKSIKQEKDEIACTLPELTPPTLDQDSVDPETPVEESVWILAPDSRATAPITTPTPCQSEVEPSTNPASTSLASKRQPKDPKHQKKTTPEERTQDQPPVPKAPGDHKRSNSVQGPLKGLNIPYIDENL</sequence>
<evidence type="ECO:0000256" key="1">
    <source>
        <dbReference type="ARBA" id="ARBA00004496"/>
    </source>
</evidence>
<dbReference type="GO" id="GO:0035556">
    <property type="term" value="P:intracellular signal transduction"/>
    <property type="evidence" value="ECO:0007669"/>
    <property type="project" value="InterPro"/>
</dbReference>
<dbReference type="STRING" id="1676925.ENSPKIP00000013228"/>
<dbReference type="InterPro" id="IPR036961">
    <property type="entry name" value="Kinesin_motor_dom_sf"/>
</dbReference>
<dbReference type="PROSITE" id="PS50238">
    <property type="entry name" value="RHOGAP"/>
    <property type="match status" value="1"/>
</dbReference>
<feature type="region of interest" description="Disordered" evidence="16">
    <location>
        <begin position="1150"/>
        <end position="1179"/>
    </location>
</feature>
<dbReference type="FunFam" id="1.10.10.820:FF:000001">
    <property type="entry name" value="Myosin heavy chain"/>
    <property type="match status" value="1"/>
</dbReference>
<dbReference type="Gene3D" id="1.10.555.10">
    <property type="entry name" value="Rho GTPase activation protein"/>
    <property type="match status" value="1"/>
</dbReference>
<evidence type="ECO:0000256" key="7">
    <source>
        <dbReference type="ARBA" id="ARBA00022741"/>
    </source>
</evidence>
<keyword evidence="14 15" id="KW-0009">Actin-binding</keyword>
<dbReference type="Gene3D" id="1.20.58.530">
    <property type="match status" value="2"/>
</dbReference>
<dbReference type="SMART" id="SM00015">
    <property type="entry name" value="IQ"/>
    <property type="match status" value="2"/>
</dbReference>
<evidence type="ECO:0000259" key="19">
    <source>
        <dbReference type="PROSITE" id="PS50238"/>
    </source>
</evidence>
<keyword evidence="10 15" id="KW-0067">ATP-binding</keyword>
<dbReference type="Pfam" id="PF00788">
    <property type="entry name" value="RA"/>
    <property type="match status" value="1"/>
</dbReference>
<dbReference type="InterPro" id="IPR008936">
    <property type="entry name" value="Rho_GTPase_activation_prot"/>
</dbReference>
<keyword evidence="6" id="KW-0677">Repeat</keyword>
<dbReference type="Gene3D" id="1.20.120.720">
    <property type="entry name" value="Myosin VI head, motor domain, U50 subdomain"/>
    <property type="match status" value="1"/>
</dbReference>
<evidence type="ECO:0000256" key="9">
    <source>
        <dbReference type="ARBA" id="ARBA00022833"/>
    </source>
</evidence>
<feature type="compositionally biased region" description="Polar residues" evidence="16">
    <location>
        <begin position="1058"/>
        <end position="1068"/>
    </location>
</feature>
<dbReference type="GO" id="GO:0005737">
    <property type="term" value="C:cytoplasm"/>
    <property type="evidence" value="ECO:0007669"/>
    <property type="project" value="UniProtKB-SubCell"/>
</dbReference>
<dbReference type="GO" id="GO:0030027">
    <property type="term" value="C:lamellipodium"/>
    <property type="evidence" value="ECO:0007669"/>
    <property type="project" value="TreeGrafter"/>
</dbReference>
<feature type="compositionally biased region" description="Polar residues" evidence="16">
    <location>
        <begin position="1266"/>
        <end position="1276"/>
    </location>
</feature>
<keyword evidence="11" id="KW-0175">Coiled coil</keyword>
<dbReference type="InterPro" id="IPR029071">
    <property type="entry name" value="Ubiquitin-like_domsf"/>
</dbReference>
<evidence type="ECO:0000256" key="13">
    <source>
        <dbReference type="ARBA" id="ARBA00023175"/>
    </source>
</evidence>
<dbReference type="GO" id="GO:0005884">
    <property type="term" value="C:actin filament"/>
    <property type="evidence" value="ECO:0007669"/>
    <property type="project" value="TreeGrafter"/>
</dbReference>
<feature type="domain" description="Myosin motor" evidence="20">
    <location>
        <begin position="106"/>
        <end position="901"/>
    </location>
</feature>
<organism evidence="21 22">
    <name type="scientific">Paramormyrops kingsleyae</name>
    <dbReference type="NCBI Taxonomy" id="1676925"/>
    <lineage>
        <taxon>Eukaryota</taxon>
        <taxon>Metazoa</taxon>
        <taxon>Chordata</taxon>
        <taxon>Craniata</taxon>
        <taxon>Vertebrata</taxon>
        <taxon>Euteleostomi</taxon>
        <taxon>Actinopterygii</taxon>
        <taxon>Neopterygii</taxon>
        <taxon>Teleostei</taxon>
        <taxon>Osteoglossocephala</taxon>
        <taxon>Osteoglossomorpha</taxon>
        <taxon>Osteoglossiformes</taxon>
        <taxon>Mormyridae</taxon>
        <taxon>Paramormyrops</taxon>
    </lineage>
</organism>
<evidence type="ECO:0008006" key="23">
    <source>
        <dbReference type="Google" id="ProtNLM"/>
    </source>
</evidence>
<dbReference type="Gene3D" id="3.30.60.20">
    <property type="match status" value="1"/>
</dbReference>
<evidence type="ECO:0000256" key="16">
    <source>
        <dbReference type="SAM" id="MobiDB-lite"/>
    </source>
</evidence>
<dbReference type="SMART" id="SM00324">
    <property type="entry name" value="RhoGAP"/>
    <property type="match status" value="1"/>
</dbReference>
<dbReference type="InterPro" id="IPR046987">
    <property type="entry name" value="Myo9"/>
</dbReference>
<evidence type="ECO:0000256" key="14">
    <source>
        <dbReference type="ARBA" id="ARBA00023203"/>
    </source>
</evidence>
<dbReference type="PROSITE" id="PS51456">
    <property type="entry name" value="MYOSIN_MOTOR"/>
    <property type="match status" value="1"/>
</dbReference>